<keyword evidence="3 5" id="KW-1133">Transmembrane helix</keyword>
<evidence type="ECO:0000313" key="7">
    <source>
        <dbReference type="EMBL" id="RJX70073.1"/>
    </source>
</evidence>
<protein>
    <recommendedName>
        <fullName evidence="6">Cytochrome b561 bacterial/Ni-hydrogenase domain-containing protein</fullName>
    </recommendedName>
</protein>
<evidence type="ECO:0000256" key="3">
    <source>
        <dbReference type="ARBA" id="ARBA00022989"/>
    </source>
</evidence>
<gene>
    <name evidence="7" type="ORF">DZ860_14150</name>
</gene>
<proteinExistence type="predicted"/>
<dbReference type="Proteomes" id="UP000273252">
    <property type="component" value="Unassembled WGS sequence"/>
</dbReference>
<feature type="domain" description="Cytochrome b561 bacterial/Ni-hydrogenase" evidence="6">
    <location>
        <begin position="19"/>
        <end position="180"/>
    </location>
</feature>
<feature type="transmembrane region" description="Helical" evidence="5">
    <location>
        <begin position="163"/>
        <end position="183"/>
    </location>
</feature>
<dbReference type="OrthoDB" id="6588368at2"/>
<evidence type="ECO:0000256" key="2">
    <source>
        <dbReference type="ARBA" id="ARBA00022692"/>
    </source>
</evidence>
<comment type="subcellular location">
    <subcellularLocation>
        <location evidence="1">Membrane</location>
        <topology evidence="1">Multi-pass membrane protein</topology>
    </subcellularLocation>
</comment>
<evidence type="ECO:0000256" key="4">
    <source>
        <dbReference type="ARBA" id="ARBA00023136"/>
    </source>
</evidence>
<dbReference type="GO" id="GO:0016020">
    <property type="term" value="C:membrane"/>
    <property type="evidence" value="ECO:0007669"/>
    <property type="project" value="UniProtKB-SubCell"/>
</dbReference>
<dbReference type="GO" id="GO:0009055">
    <property type="term" value="F:electron transfer activity"/>
    <property type="evidence" value="ECO:0007669"/>
    <property type="project" value="InterPro"/>
</dbReference>
<evidence type="ECO:0000259" key="6">
    <source>
        <dbReference type="Pfam" id="PF01292"/>
    </source>
</evidence>
<accession>A0A3A6QCA5</accession>
<sequence>MTLSRVKEGVDELFANLPKSEKVLHALILVWVLAQIISSNFMHVHADTLWGNINLMAKFHVYSGLFLVPITLVFLYRVIARRKITDLYPWLSGNFELIKKDMATIRTFRLPESQPSGLAATVEGLGLLALLLALFTGSIWYLFASNSGTSPLLLDIHKTSVGLIEAYFYAHGFMGVLHFVQWWRIRYNADNR</sequence>
<comment type="caution">
    <text evidence="7">The sequence shown here is derived from an EMBL/GenBank/DDBJ whole genome shotgun (WGS) entry which is preliminary data.</text>
</comment>
<evidence type="ECO:0000313" key="8">
    <source>
        <dbReference type="Proteomes" id="UP000273252"/>
    </source>
</evidence>
<evidence type="ECO:0000256" key="5">
    <source>
        <dbReference type="SAM" id="Phobius"/>
    </source>
</evidence>
<dbReference type="EMBL" id="QVMU01000013">
    <property type="protein sequence ID" value="RJX70073.1"/>
    <property type="molecule type" value="Genomic_DNA"/>
</dbReference>
<feature type="transmembrane region" description="Helical" evidence="5">
    <location>
        <begin position="61"/>
        <end position="79"/>
    </location>
</feature>
<keyword evidence="2 5" id="KW-0812">Transmembrane</keyword>
<feature type="transmembrane region" description="Helical" evidence="5">
    <location>
        <begin position="118"/>
        <end position="143"/>
    </location>
</feature>
<keyword evidence="4 5" id="KW-0472">Membrane</keyword>
<dbReference type="AlphaFoldDB" id="A0A3A6QCA5"/>
<feature type="transmembrane region" description="Helical" evidence="5">
    <location>
        <begin position="23"/>
        <end position="41"/>
    </location>
</feature>
<dbReference type="InterPro" id="IPR011577">
    <property type="entry name" value="Cyt_b561_bac/Ni-Hgenase"/>
</dbReference>
<name>A0A3A6QCA5_9VIBR</name>
<dbReference type="Pfam" id="PF01292">
    <property type="entry name" value="Ni_hydr_CYTB"/>
    <property type="match status" value="1"/>
</dbReference>
<organism evidence="7 8">
    <name type="scientific">Vibrio sinensis</name>
    <dbReference type="NCBI Taxonomy" id="2302434"/>
    <lineage>
        <taxon>Bacteria</taxon>
        <taxon>Pseudomonadati</taxon>
        <taxon>Pseudomonadota</taxon>
        <taxon>Gammaproteobacteria</taxon>
        <taxon>Vibrionales</taxon>
        <taxon>Vibrionaceae</taxon>
        <taxon>Vibrio</taxon>
    </lineage>
</organism>
<reference evidence="7 8" key="1">
    <citation type="submission" date="2018-08" db="EMBL/GenBank/DDBJ databases">
        <title>Vibrio isolated from the Eastern China Marginal Seas.</title>
        <authorList>
            <person name="Li Y."/>
        </authorList>
    </citation>
    <scope>NUCLEOTIDE SEQUENCE [LARGE SCALE GENOMIC DNA]</scope>
    <source>
        <strain evidence="7 8">BEI233</strain>
    </source>
</reference>
<keyword evidence="8" id="KW-1185">Reference proteome</keyword>
<evidence type="ECO:0000256" key="1">
    <source>
        <dbReference type="ARBA" id="ARBA00004141"/>
    </source>
</evidence>